<dbReference type="Gene3D" id="1.10.10.10">
    <property type="entry name" value="Winged helix-like DNA-binding domain superfamily/Winged helix DNA-binding domain"/>
    <property type="match status" value="1"/>
</dbReference>
<dbReference type="Pfam" id="PF23445">
    <property type="entry name" value="WHD_SNRNP200"/>
    <property type="match status" value="1"/>
</dbReference>
<dbReference type="PANTHER" id="PTHR47835:SF3">
    <property type="entry name" value="HELICASE FOR MEIOSIS 1"/>
    <property type="match status" value="1"/>
</dbReference>
<dbReference type="InterPro" id="IPR004179">
    <property type="entry name" value="Sec63-dom"/>
</dbReference>
<comment type="caution">
    <text evidence="14">The sequence shown here is derived from an EMBL/GenBank/DDBJ whole genome shotgun (WGS) entry which is preliminary data.</text>
</comment>
<reference evidence="14 15" key="1">
    <citation type="submission" date="2017-10" db="EMBL/GenBank/DDBJ databases">
        <title>Development of genomic resources for the powdery mildew, Erysiphe pulchra.</title>
        <authorList>
            <person name="Wadl P.A."/>
            <person name="Mack B.M."/>
            <person name="Moore G."/>
            <person name="Beltz S.B."/>
        </authorList>
    </citation>
    <scope>NUCLEOTIDE SEQUENCE [LARGE SCALE GENOMIC DNA]</scope>
    <source>
        <strain evidence="14">Cflorida</strain>
    </source>
</reference>
<evidence type="ECO:0000259" key="12">
    <source>
        <dbReference type="PROSITE" id="PS51192"/>
    </source>
</evidence>
<dbReference type="Gene3D" id="1.10.3380.10">
    <property type="entry name" value="Sec63 N-terminal domain-like domain"/>
    <property type="match status" value="1"/>
</dbReference>
<dbReference type="EMBL" id="PEDP01000113">
    <property type="protein sequence ID" value="POS87519.1"/>
    <property type="molecule type" value="Genomic_DNA"/>
</dbReference>
<evidence type="ECO:0000256" key="1">
    <source>
        <dbReference type="ARBA" id="ARBA00010140"/>
    </source>
</evidence>
<dbReference type="PROSITE" id="PS51192">
    <property type="entry name" value="HELICASE_ATP_BIND_1"/>
    <property type="match status" value="1"/>
</dbReference>
<comment type="catalytic activity">
    <reaction evidence="10">
        <text>ATP + H2O = ADP + phosphate + H(+)</text>
        <dbReference type="Rhea" id="RHEA:13065"/>
        <dbReference type="ChEBI" id="CHEBI:15377"/>
        <dbReference type="ChEBI" id="CHEBI:15378"/>
        <dbReference type="ChEBI" id="CHEBI:30616"/>
        <dbReference type="ChEBI" id="CHEBI:43474"/>
        <dbReference type="ChEBI" id="CHEBI:456216"/>
        <dbReference type="EC" id="5.6.2.4"/>
    </reaction>
</comment>
<dbReference type="PANTHER" id="PTHR47835">
    <property type="entry name" value="HFM1, ATP DEPENDENT DNA HELICASE HOMOLOG"/>
    <property type="match status" value="1"/>
</dbReference>
<evidence type="ECO:0000259" key="13">
    <source>
        <dbReference type="PROSITE" id="PS51194"/>
    </source>
</evidence>
<dbReference type="OrthoDB" id="5575at2759"/>
<keyword evidence="2" id="KW-0547">Nucleotide-binding</keyword>
<evidence type="ECO:0000313" key="14">
    <source>
        <dbReference type="EMBL" id="POS87519.1"/>
    </source>
</evidence>
<dbReference type="InterPro" id="IPR057842">
    <property type="entry name" value="WH_MER3"/>
</dbReference>
<keyword evidence="5" id="KW-0067">ATP-binding</keyword>
<gene>
    <name evidence="14" type="ORF">EPUL_001411</name>
</gene>
<feature type="compositionally biased region" description="Basic and acidic residues" evidence="11">
    <location>
        <begin position="237"/>
        <end position="246"/>
    </location>
</feature>
<dbReference type="InterPro" id="IPR027417">
    <property type="entry name" value="P-loop_NTPase"/>
</dbReference>
<dbReference type="SMART" id="SM00487">
    <property type="entry name" value="DEXDc"/>
    <property type="match status" value="1"/>
</dbReference>
<keyword evidence="3" id="KW-0378">Hydrolase</keyword>
<dbReference type="SMART" id="SM00490">
    <property type="entry name" value="HELICc"/>
    <property type="match status" value="1"/>
</dbReference>
<dbReference type="SUPFAM" id="SSF158702">
    <property type="entry name" value="Sec63 N-terminal domain-like"/>
    <property type="match status" value="1"/>
</dbReference>
<proteinExistence type="inferred from homology"/>
<feature type="domain" description="Helicase ATP-binding" evidence="12">
    <location>
        <begin position="325"/>
        <end position="499"/>
    </location>
</feature>
<comment type="similarity">
    <text evidence="1">Belongs to the helicase family. SKI2 subfamily.</text>
</comment>
<sequence>MNRGLDSRMQNILQNANGSFDNDEYIQNLPFIQERSSPTNWGFGPSPRQPLRKPTPFTGLGECGFSSPYRYPVDFYSPYDSSLRKSRQNSSIAHLGPNRISLVPHTTYHEGNLRRTMSNSENNFRFKQHLRQGTSLHETQHRTFEPNPDTVTQLANAMLLRQPLTNLRTSKPNIESICVENSQNIGRNSPNVSQRYQVPALFKSSSNLQTPGSQSASATSSSSFAGISSSPTARLSFRRESNRKIESNYQDSDPISNKDEENPRSQSTYQYSNLLQSPNPKCLALKHAPPMAQGIQLISPYELPDRIRQIFPYELFNAVQSKCFGTIHNTDDNLVVSAPTGSGKTVLLELAICRLIESCPSEQYKIVYLAPTKSLCSQRVRDWQKKFSHLNMPCAELTGDTNQFEMTRVRNASIIVTTPEKWDSITRKWSDHFRLVQLVKLFLIDEVHILKDLRGATLEAVVSRMKAMGARIRFIALSATVPNSEDIAIWLGRDHSNQHLPAYRENFGEEFRPVKLEKYVHGYDGLFNDYAFDKFLDGKLTSLLQKYTHKKPTMIFCFTRKSCEATALMLSEWWIRLRTIENVWPTPFQKIIVGNIELQKVVVCGVAFHHAGLDAQDRHAIEDGFLKGAISIICCTSTLAVGVNLPCHIVVLKGTVGFQDGVLREYSDLEVMQMLGRAGRPQFDDSAIAIIMTRAAKIKHYNQMISGQDILESTLHLNLIEHLNSEISLGSVKDLYQARTWITKTFLSVRMRKNPNHYKIADITEGGNTDERLEKVCERDIKLLQAYDLVTNEDRFVCTEYGEAMCRYMVQFETMKTLLSIPKKASLEQILKIICQATEFKDLRMKPAERSCLKKLNQSPFVKFPLNESISTSADKVFLIIQVQLGGVQCPDEKEFGVFRRQFLIDKHVIFERIHRLIRCVIDCKAFDGDAVSTRNALDLARSLSAEYWEKSNLQLRQVPQIGPVAHRKLCHANITTVEKFGALDTASIERILSKNPPYGKKMKDILTLFPRLKISATIIKKIITDSKQKPQVHVRAILSYENDVVPIWNHKKPAVVFIAECSGGELSHIWRGNITKLDKGFELKFTVTLSQVEEEIRCWVACEEIVGTLKYFVLQHDFPASIFPPVALELKDQTTNNSKDWTFDSTDEFGIDELEDEEMLAVAKSIEKPTYRFQSDDFTDVHLFDNDMESMVLNSRKNQANLHAKEIIESTQMKNGKWTCQHDCRNGGLRKNGQICKHRCCHEGIDKPSKPKQRASNIREIFQKKVPSEVIYSQKDTKNATINLDDKLDFKVSQHYRKRSEINTNKEEKFKLAQDTLKEVEVIDLTSDLSDSSVVNVSHRKMKLKGKGSFESLKVQRTMLSYSSDIDPNELTDLSITVDKDYILEYSIPESPLPTTSMEDVKKISSSNEDPFENSDNEFSEINIETVKNHETEIDDDIYNLVGTNKLLNPNLINFDVLDEDTKIAEDLDTRRKISITPSGNCETFNSKRKRSPSPEEYDTIKCHNKEIKCTSKRGSNNIPRLIPDWVKEFDAELIDELKEYVDFID</sequence>
<dbReference type="GO" id="GO:0005524">
    <property type="term" value="F:ATP binding"/>
    <property type="evidence" value="ECO:0007669"/>
    <property type="project" value="UniProtKB-KW"/>
</dbReference>
<dbReference type="InterPro" id="IPR011545">
    <property type="entry name" value="DEAD/DEAH_box_helicase_dom"/>
</dbReference>
<dbReference type="STRING" id="225359.A0A2S4PZQ9"/>
<dbReference type="FunFam" id="1.10.3380.10:FF:000012">
    <property type="entry name" value="DEAD/DEAH box DNA helicase"/>
    <property type="match status" value="1"/>
</dbReference>
<dbReference type="Pfam" id="PF00271">
    <property type="entry name" value="Helicase_C"/>
    <property type="match status" value="1"/>
</dbReference>
<dbReference type="Proteomes" id="UP000237438">
    <property type="component" value="Unassembled WGS sequence"/>
</dbReference>
<evidence type="ECO:0000256" key="4">
    <source>
        <dbReference type="ARBA" id="ARBA00022806"/>
    </source>
</evidence>
<feature type="domain" description="Helicase C-terminal" evidence="13">
    <location>
        <begin position="539"/>
        <end position="727"/>
    </location>
</feature>
<dbReference type="PROSITE" id="PS51194">
    <property type="entry name" value="HELICASE_CTER"/>
    <property type="match status" value="1"/>
</dbReference>
<dbReference type="SUPFAM" id="SSF52540">
    <property type="entry name" value="P-loop containing nucleoside triphosphate hydrolases"/>
    <property type="match status" value="1"/>
</dbReference>
<evidence type="ECO:0000256" key="5">
    <source>
        <dbReference type="ARBA" id="ARBA00022840"/>
    </source>
</evidence>
<protein>
    <recommendedName>
        <fullName evidence="9">DNA 3'-5' helicase</fullName>
        <ecNumber evidence="9">5.6.2.4</ecNumber>
    </recommendedName>
</protein>
<keyword evidence="4" id="KW-0347">Helicase</keyword>
<evidence type="ECO:0000256" key="3">
    <source>
        <dbReference type="ARBA" id="ARBA00022801"/>
    </source>
</evidence>
<dbReference type="InterPro" id="IPR001650">
    <property type="entry name" value="Helicase_C-like"/>
</dbReference>
<accession>A0A2S4PZQ9</accession>
<evidence type="ECO:0000256" key="8">
    <source>
        <dbReference type="ARBA" id="ARBA00034617"/>
    </source>
</evidence>
<comment type="catalytic activity">
    <reaction evidence="8">
        <text>Couples ATP hydrolysis with the unwinding of duplex DNA by translocating in the 3'-5' direction.</text>
        <dbReference type="EC" id="5.6.2.4"/>
    </reaction>
</comment>
<feature type="non-terminal residue" evidence="14">
    <location>
        <position position="1547"/>
    </location>
</feature>
<dbReference type="InterPro" id="IPR014001">
    <property type="entry name" value="Helicase_ATP-bd"/>
</dbReference>
<feature type="compositionally biased region" description="Low complexity" evidence="11">
    <location>
        <begin position="213"/>
        <end position="230"/>
    </location>
</feature>
<evidence type="ECO:0000256" key="9">
    <source>
        <dbReference type="ARBA" id="ARBA00034808"/>
    </source>
</evidence>
<dbReference type="GO" id="GO:0043138">
    <property type="term" value="F:3'-5' DNA helicase activity"/>
    <property type="evidence" value="ECO:0007669"/>
    <property type="project" value="UniProtKB-EC"/>
</dbReference>
<evidence type="ECO:0000256" key="11">
    <source>
        <dbReference type="SAM" id="MobiDB-lite"/>
    </source>
</evidence>
<name>A0A2S4PZQ9_9PEZI</name>
<keyword evidence="6" id="KW-0413">Isomerase</keyword>
<dbReference type="GO" id="GO:0051321">
    <property type="term" value="P:meiotic cell cycle"/>
    <property type="evidence" value="ECO:0007669"/>
    <property type="project" value="UniProtKB-KW"/>
</dbReference>
<evidence type="ECO:0000256" key="2">
    <source>
        <dbReference type="ARBA" id="ARBA00022741"/>
    </source>
</evidence>
<dbReference type="GO" id="GO:0003676">
    <property type="term" value="F:nucleic acid binding"/>
    <property type="evidence" value="ECO:0007669"/>
    <property type="project" value="InterPro"/>
</dbReference>
<dbReference type="InterPro" id="IPR036388">
    <property type="entry name" value="WH-like_DNA-bd_sf"/>
</dbReference>
<dbReference type="InterPro" id="IPR052247">
    <property type="entry name" value="Meiotic_Crossover_Helicase"/>
</dbReference>
<evidence type="ECO:0000256" key="7">
    <source>
        <dbReference type="ARBA" id="ARBA00023254"/>
    </source>
</evidence>
<evidence type="ECO:0000256" key="6">
    <source>
        <dbReference type="ARBA" id="ARBA00023235"/>
    </source>
</evidence>
<evidence type="ECO:0000256" key="10">
    <source>
        <dbReference type="ARBA" id="ARBA00048988"/>
    </source>
</evidence>
<feature type="region of interest" description="Disordered" evidence="11">
    <location>
        <begin position="205"/>
        <end position="267"/>
    </location>
</feature>
<keyword evidence="7" id="KW-0469">Meiosis</keyword>
<dbReference type="Gene3D" id="3.40.50.300">
    <property type="entry name" value="P-loop containing nucleotide triphosphate hydrolases"/>
    <property type="match status" value="2"/>
</dbReference>
<dbReference type="Pfam" id="PF00270">
    <property type="entry name" value="DEAD"/>
    <property type="match status" value="1"/>
</dbReference>
<dbReference type="CDD" id="cd18795">
    <property type="entry name" value="SF2_C_Ski2"/>
    <property type="match status" value="1"/>
</dbReference>
<dbReference type="EC" id="5.6.2.4" evidence="9"/>
<dbReference type="FunFam" id="1.10.10.10:FF:000012">
    <property type="entry name" value="U5 small nuclear ribonucleoprotein helicase"/>
    <property type="match status" value="1"/>
</dbReference>
<dbReference type="GO" id="GO:0016787">
    <property type="term" value="F:hydrolase activity"/>
    <property type="evidence" value="ECO:0007669"/>
    <property type="project" value="UniProtKB-KW"/>
</dbReference>
<keyword evidence="15" id="KW-1185">Reference proteome</keyword>
<dbReference type="Pfam" id="PF02889">
    <property type="entry name" value="Sec63"/>
    <property type="match status" value="1"/>
</dbReference>
<dbReference type="SMART" id="SM00973">
    <property type="entry name" value="Sec63"/>
    <property type="match status" value="1"/>
</dbReference>
<organism evidence="14 15">
    <name type="scientific">Erysiphe pulchra</name>
    <dbReference type="NCBI Taxonomy" id="225359"/>
    <lineage>
        <taxon>Eukaryota</taxon>
        <taxon>Fungi</taxon>
        <taxon>Dikarya</taxon>
        <taxon>Ascomycota</taxon>
        <taxon>Pezizomycotina</taxon>
        <taxon>Leotiomycetes</taxon>
        <taxon>Erysiphales</taxon>
        <taxon>Erysiphaceae</taxon>
        <taxon>Erysiphe</taxon>
    </lineage>
</organism>
<evidence type="ECO:0000313" key="15">
    <source>
        <dbReference type="Proteomes" id="UP000237438"/>
    </source>
</evidence>